<name>C9ZIK8_TRYB9</name>
<dbReference type="Proteomes" id="UP000002316">
    <property type="component" value="Chromosome 1"/>
</dbReference>
<dbReference type="AlphaFoldDB" id="C9ZIK8"/>
<sequence>MCDRAPPQGRGGGWNKTTLMKGCDFSWSCLTTRGPVPLSGRKKKAGTLSGSTPLGRPTGKELGSFTSVEIYNAGARSGSAFTCHFFFEDDASAVLTTPVQCMKGQRSSGITSSQIDGWLKVD</sequence>
<protein>
    <submittedName>
        <fullName evidence="2">Uncharacterized protein</fullName>
    </submittedName>
</protein>
<dbReference type="EMBL" id="FN554964">
    <property type="protein sequence ID" value="CBH09000.1"/>
    <property type="molecule type" value="Genomic_DNA"/>
</dbReference>
<gene>
    <name evidence="2" type="ORF">TbgDal_I1720</name>
</gene>
<evidence type="ECO:0000256" key="1">
    <source>
        <dbReference type="SAM" id="MobiDB-lite"/>
    </source>
</evidence>
<dbReference type="GeneID" id="23858238"/>
<accession>C9ZIK8</accession>
<organism evidence="2 3">
    <name type="scientific">Trypanosoma brucei gambiense (strain MHOM/CI/86/DAL972)</name>
    <dbReference type="NCBI Taxonomy" id="679716"/>
    <lineage>
        <taxon>Eukaryota</taxon>
        <taxon>Discoba</taxon>
        <taxon>Euglenozoa</taxon>
        <taxon>Kinetoplastea</taxon>
        <taxon>Metakinetoplastina</taxon>
        <taxon>Trypanosomatida</taxon>
        <taxon>Trypanosomatidae</taxon>
        <taxon>Trypanosoma</taxon>
    </lineage>
</organism>
<evidence type="ECO:0000313" key="3">
    <source>
        <dbReference type="Proteomes" id="UP000002316"/>
    </source>
</evidence>
<proteinExistence type="predicted"/>
<reference evidence="3" key="1">
    <citation type="journal article" date="2010" name="PLoS Negl. Trop. Dis.">
        <title>The genome sequence of Trypanosoma brucei gambiense, causative agent of chronic human african trypanosomiasis.</title>
        <authorList>
            <person name="Jackson A.P."/>
            <person name="Sanders M."/>
            <person name="Berry A."/>
            <person name="McQuillan J."/>
            <person name="Aslett M.A."/>
            <person name="Quail M.A."/>
            <person name="Chukualim B."/>
            <person name="Capewell P."/>
            <person name="MacLeod A."/>
            <person name="Melville S.E."/>
            <person name="Gibson W."/>
            <person name="Barry J.D."/>
            <person name="Berriman M."/>
            <person name="Hertz-Fowler C."/>
        </authorList>
    </citation>
    <scope>NUCLEOTIDE SEQUENCE [LARGE SCALE GENOMIC DNA]</scope>
    <source>
        <strain evidence="3">MHOM/CI/86/DAL972</strain>
    </source>
</reference>
<dbReference type="RefSeq" id="XP_011771441.1">
    <property type="nucleotide sequence ID" value="XM_011773139.1"/>
</dbReference>
<evidence type="ECO:0000313" key="2">
    <source>
        <dbReference type="EMBL" id="CBH09000.1"/>
    </source>
</evidence>
<dbReference type="KEGG" id="tbg:TbgDal_I1720"/>
<feature type="region of interest" description="Disordered" evidence="1">
    <location>
        <begin position="35"/>
        <end position="60"/>
    </location>
</feature>